<keyword evidence="2 11" id="KW-0813">Transport</keyword>
<dbReference type="AlphaFoldDB" id="A0A1L3ZVT0"/>
<evidence type="ECO:0000256" key="9">
    <source>
        <dbReference type="ARBA" id="ARBA00023136"/>
    </source>
</evidence>
<dbReference type="InterPro" id="IPR039426">
    <property type="entry name" value="TonB-dep_rcpt-like"/>
</dbReference>
<evidence type="ECO:0000313" key="16">
    <source>
        <dbReference type="Proteomes" id="UP000182063"/>
    </source>
</evidence>
<keyword evidence="8 12" id="KW-0798">TonB box</keyword>
<dbReference type="InterPro" id="IPR036942">
    <property type="entry name" value="Beta-barrel_TonB_sf"/>
</dbReference>
<evidence type="ECO:0000259" key="14">
    <source>
        <dbReference type="Pfam" id="PF07715"/>
    </source>
</evidence>
<evidence type="ECO:0000256" key="10">
    <source>
        <dbReference type="ARBA" id="ARBA00023237"/>
    </source>
</evidence>
<keyword evidence="9 11" id="KW-0472">Membrane</keyword>
<evidence type="ECO:0000313" key="15">
    <source>
        <dbReference type="EMBL" id="API59700.1"/>
    </source>
</evidence>
<dbReference type="EMBL" id="CP018221">
    <property type="protein sequence ID" value="API59700.1"/>
    <property type="molecule type" value="Genomic_DNA"/>
</dbReference>
<evidence type="ECO:0000259" key="13">
    <source>
        <dbReference type="Pfam" id="PF00593"/>
    </source>
</evidence>
<dbReference type="STRING" id="1921510.BSL82_10525"/>
<evidence type="ECO:0000256" key="12">
    <source>
        <dbReference type="RuleBase" id="RU003357"/>
    </source>
</evidence>
<dbReference type="Pfam" id="PF00593">
    <property type="entry name" value="TonB_dep_Rec_b-barrel"/>
    <property type="match status" value="1"/>
</dbReference>
<evidence type="ECO:0000256" key="11">
    <source>
        <dbReference type="PROSITE-ProRule" id="PRU01360"/>
    </source>
</evidence>
<evidence type="ECO:0000256" key="4">
    <source>
        <dbReference type="ARBA" id="ARBA00022496"/>
    </source>
</evidence>
<sequence length="735" mass="78512">MAQNAGNVPAQSANSERADDNGIADIVVTAERRADRLQDVPIAITAATANQLKAQGVVDAFDIGKITPSFNSNRTIGFGTPIMRGVGSTNITLGDEPSVATYVDGFYQGVSAGAQLPFNNIERVEVLKGPQGTLYGRNATGGLINIITRIPKSELSIEGQAGYASYDTITADAYVTGGLADGLSSDLAVTFRDQGQGYSRNLLTGKSAGRSEYVAVRSKTAWDFSAANSLVIGLSYAKSKNDIANVNLPLPGTAPLLAGPGILYGRKRGEFASNLTPRFDVEEYGVNATLRLDLGFANLVSLSQYRRLDIKNEVEGDGTSADGVLSTTQLGITPGLPAGSELTPQLVIPASFSYDAPQEVPYFVTQELQLVSNDGGPFKWIVGGYYQTSKDEYAPALLLNFQVDAPPLASFAVGQSTRAAAAFAQGSYTLSSGLSFTGGVRYSTEKKSLTGSASSLNELGSYDTIPADQSKRFNSFTYRAAIDYRINRKLLLYATTNKGFKSGLFNASSIAAPAVSPETLYAYEAGFKADPNAFLRINGSIYYYDYKDLQTFAVDRQGIAFLQNAGGAEMYGVELAVEAIPYGGLNLRASLGLEHARYQNFANAQVLIPSPSGGNYTTQENVSGNKMLRTPEITGNIGATYSFALKSEGTLTLNASAAYSGEYFWDAGNRFQQSAYVLVDLSARFSTPDDRWNVRVWGKNVTDKAYAIYGNADTRYFSVGFGEPATYGVTIGKAF</sequence>
<dbReference type="Pfam" id="PF07715">
    <property type="entry name" value="Plug"/>
    <property type="match status" value="1"/>
</dbReference>
<dbReference type="PANTHER" id="PTHR32552:SF81">
    <property type="entry name" value="TONB-DEPENDENT OUTER MEMBRANE RECEPTOR"/>
    <property type="match status" value="1"/>
</dbReference>
<dbReference type="InterPro" id="IPR012910">
    <property type="entry name" value="Plug_dom"/>
</dbReference>
<dbReference type="SUPFAM" id="SSF56935">
    <property type="entry name" value="Porins"/>
    <property type="match status" value="1"/>
</dbReference>
<protein>
    <recommendedName>
        <fullName evidence="17">TonB-dependent receptor</fullName>
    </recommendedName>
</protein>
<evidence type="ECO:0000256" key="8">
    <source>
        <dbReference type="ARBA" id="ARBA00023077"/>
    </source>
</evidence>
<feature type="domain" description="TonB-dependent receptor-like beta-barrel" evidence="13">
    <location>
        <begin position="263"/>
        <end position="701"/>
    </location>
</feature>
<feature type="domain" description="TonB-dependent receptor plug" evidence="14">
    <location>
        <begin position="37"/>
        <end position="142"/>
    </location>
</feature>
<keyword evidence="7" id="KW-0406">Ion transport</keyword>
<keyword evidence="5 11" id="KW-0812">Transmembrane</keyword>
<evidence type="ECO:0000256" key="3">
    <source>
        <dbReference type="ARBA" id="ARBA00022452"/>
    </source>
</evidence>
<evidence type="ECO:0008006" key="17">
    <source>
        <dbReference type="Google" id="ProtNLM"/>
    </source>
</evidence>
<gene>
    <name evidence="15" type="ORF">BSL82_10525</name>
</gene>
<dbReference type="GO" id="GO:0006826">
    <property type="term" value="P:iron ion transport"/>
    <property type="evidence" value="ECO:0007669"/>
    <property type="project" value="UniProtKB-KW"/>
</dbReference>
<keyword evidence="10 11" id="KW-0998">Cell outer membrane</keyword>
<comment type="similarity">
    <text evidence="11 12">Belongs to the TonB-dependent receptor family.</text>
</comment>
<keyword evidence="4" id="KW-0410">Iron transport</keyword>
<keyword evidence="3 11" id="KW-1134">Transmembrane beta strand</keyword>
<evidence type="ECO:0000256" key="2">
    <source>
        <dbReference type="ARBA" id="ARBA00022448"/>
    </source>
</evidence>
<dbReference type="PROSITE" id="PS52016">
    <property type="entry name" value="TONB_DEPENDENT_REC_3"/>
    <property type="match status" value="1"/>
</dbReference>
<evidence type="ECO:0000256" key="7">
    <source>
        <dbReference type="ARBA" id="ARBA00023065"/>
    </source>
</evidence>
<evidence type="ECO:0000256" key="1">
    <source>
        <dbReference type="ARBA" id="ARBA00004571"/>
    </source>
</evidence>
<dbReference type="Proteomes" id="UP000182063">
    <property type="component" value="Chromosome"/>
</dbReference>
<comment type="subcellular location">
    <subcellularLocation>
        <location evidence="1 11">Cell outer membrane</location>
        <topology evidence="1 11">Multi-pass membrane protein</topology>
    </subcellularLocation>
</comment>
<keyword evidence="6" id="KW-0408">Iron</keyword>
<dbReference type="PANTHER" id="PTHR32552">
    <property type="entry name" value="FERRICHROME IRON RECEPTOR-RELATED"/>
    <property type="match status" value="1"/>
</dbReference>
<evidence type="ECO:0000256" key="6">
    <source>
        <dbReference type="ARBA" id="ARBA00023004"/>
    </source>
</evidence>
<proteinExistence type="inferred from homology"/>
<organism evidence="15 16">
    <name type="scientific">Tardibacter chloracetimidivorans</name>
    <dbReference type="NCBI Taxonomy" id="1921510"/>
    <lineage>
        <taxon>Bacteria</taxon>
        <taxon>Pseudomonadati</taxon>
        <taxon>Pseudomonadota</taxon>
        <taxon>Alphaproteobacteria</taxon>
        <taxon>Sphingomonadales</taxon>
        <taxon>Sphingomonadaceae</taxon>
        <taxon>Tardibacter</taxon>
    </lineage>
</organism>
<reference evidence="16" key="1">
    <citation type="submission" date="2016-11" db="EMBL/GenBank/DDBJ databases">
        <title>Complete Genome Sequence of alachlor-degrading Sphingomonas sp. strain JJ-A5.</title>
        <authorList>
            <person name="Lee H."/>
            <person name="Ka J.-O."/>
        </authorList>
    </citation>
    <scope>NUCLEOTIDE SEQUENCE [LARGE SCALE GENOMIC DNA]</scope>
    <source>
        <strain evidence="16">JJ-A5</strain>
    </source>
</reference>
<dbReference type="InterPro" id="IPR000531">
    <property type="entry name" value="Beta-barrel_TonB"/>
</dbReference>
<dbReference type="GO" id="GO:0009279">
    <property type="term" value="C:cell outer membrane"/>
    <property type="evidence" value="ECO:0007669"/>
    <property type="project" value="UniProtKB-SubCell"/>
</dbReference>
<keyword evidence="16" id="KW-1185">Reference proteome</keyword>
<dbReference type="Gene3D" id="2.40.170.20">
    <property type="entry name" value="TonB-dependent receptor, beta-barrel domain"/>
    <property type="match status" value="1"/>
</dbReference>
<name>A0A1L3ZVT0_9SPHN</name>
<evidence type="ECO:0000256" key="5">
    <source>
        <dbReference type="ARBA" id="ARBA00022692"/>
    </source>
</evidence>
<accession>A0A1L3ZVT0</accession>
<dbReference type="KEGG" id="sphj:BSL82_10525"/>